<accession>A0A2H1WW94</accession>
<name>A0A2H1WW94_SPOFR</name>
<organism evidence="1">
    <name type="scientific">Spodoptera frugiperda</name>
    <name type="common">Fall armyworm</name>
    <dbReference type="NCBI Taxonomy" id="7108"/>
    <lineage>
        <taxon>Eukaryota</taxon>
        <taxon>Metazoa</taxon>
        <taxon>Ecdysozoa</taxon>
        <taxon>Arthropoda</taxon>
        <taxon>Hexapoda</taxon>
        <taxon>Insecta</taxon>
        <taxon>Pterygota</taxon>
        <taxon>Neoptera</taxon>
        <taxon>Endopterygota</taxon>
        <taxon>Lepidoptera</taxon>
        <taxon>Glossata</taxon>
        <taxon>Ditrysia</taxon>
        <taxon>Noctuoidea</taxon>
        <taxon>Noctuidae</taxon>
        <taxon>Amphipyrinae</taxon>
        <taxon>Spodoptera</taxon>
    </lineage>
</organism>
<reference evidence="1" key="1">
    <citation type="submission" date="2016-07" db="EMBL/GenBank/DDBJ databases">
        <authorList>
            <person name="Bretaudeau A."/>
        </authorList>
    </citation>
    <scope>NUCLEOTIDE SEQUENCE</scope>
    <source>
        <strain evidence="1">Rice</strain>
        <tissue evidence="1">Whole body</tissue>
    </source>
</reference>
<dbReference type="EMBL" id="ODYU01011498">
    <property type="protein sequence ID" value="SOQ57262.1"/>
    <property type="molecule type" value="Genomic_DNA"/>
</dbReference>
<evidence type="ECO:0000313" key="1">
    <source>
        <dbReference type="EMBL" id="SOQ57262.1"/>
    </source>
</evidence>
<sequence length="175" mass="20054">MLLGNRRLRGLKRRVIVPSVIGYSHTTQALFHVVDTGENPNVEQRFFKRQERGVINTPVTLLTQRNTTQALFFVGFLLGRVITPVEPALQSRSMALPRQKLSRSLESCPVYGNSLAHGTYNINGLKWVYIDLWQYVPYYLRLHERPTLRAVFKGRSYVNTATGYNSTVMSRRSPV</sequence>
<protein>
    <submittedName>
        <fullName evidence="1">SFRICE_016134</fullName>
    </submittedName>
</protein>
<dbReference type="AlphaFoldDB" id="A0A2H1WW94"/>
<proteinExistence type="predicted"/>
<gene>
    <name evidence="1" type="ORF">SFRICE_016134</name>
</gene>